<feature type="domain" description="SH3b" evidence="2">
    <location>
        <begin position="54"/>
        <end position="117"/>
    </location>
</feature>
<dbReference type="Gene3D" id="3.20.20.370">
    <property type="entry name" value="Glycoside hydrolase/deacetylase"/>
    <property type="match status" value="1"/>
</dbReference>
<accession>A0A5A7NTR3</accession>
<dbReference type="InterPro" id="IPR050248">
    <property type="entry name" value="Polysacc_deacetylase_ArnD"/>
</dbReference>
<sequence length="343" mass="36008">MGRTMLSERLLSFRPVAAVARGTVLLLLATQAVAAPAAAAATEPNASVAVVAAAPATGITTANLKLRTGAGTTYRAITTLPKGTRVKLVAKKANGWRKVAVGTSTGWVSGSYLTLSPKATTNALGYVSRGLTFRDKGPNKSSRVVLTFDDCPKTLAAFDAVLKYAHANNIGLVIAPTGACISSFRSRHGVNIAARARAKGQWVINHSVDHPDLRPLSCAAAAAQLKGTGVRSNYGRPPYGAIDGSVECAYAAVGMNIWTWNVDTEDWRVKSRALTVSRAVNRASAGSTVLMHMQWHGFSPEAIGQIKAGLGQRGLKLCRAYRGTDNAGAIIPSPRYLPSSLPC</sequence>
<dbReference type="Pfam" id="PF01522">
    <property type="entry name" value="Polysacc_deac_1"/>
    <property type="match status" value="1"/>
</dbReference>
<dbReference type="PANTHER" id="PTHR10587">
    <property type="entry name" value="GLYCOSYL TRANSFERASE-RELATED"/>
    <property type="match status" value="1"/>
</dbReference>
<dbReference type="GO" id="GO:0016810">
    <property type="term" value="F:hydrolase activity, acting on carbon-nitrogen (but not peptide) bonds"/>
    <property type="evidence" value="ECO:0007669"/>
    <property type="project" value="InterPro"/>
</dbReference>
<proteinExistence type="predicted"/>
<dbReference type="Proteomes" id="UP000325307">
    <property type="component" value="Unassembled WGS sequence"/>
</dbReference>
<evidence type="ECO:0000313" key="4">
    <source>
        <dbReference type="Proteomes" id="UP000325307"/>
    </source>
</evidence>
<dbReference type="PROSITE" id="PS51781">
    <property type="entry name" value="SH3B"/>
    <property type="match status" value="1"/>
</dbReference>
<organism evidence="3 4">
    <name type="scientific">Zafaria cholistanensis</name>
    <dbReference type="NCBI Taxonomy" id="1682741"/>
    <lineage>
        <taxon>Bacteria</taxon>
        <taxon>Bacillati</taxon>
        <taxon>Actinomycetota</taxon>
        <taxon>Actinomycetes</taxon>
        <taxon>Micrococcales</taxon>
        <taxon>Micrococcaceae</taxon>
        <taxon>Zafaria</taxon>
    </lineage>
</organism>
<dbReference type="SMART" id="SM00287">
    <property type="entry name" value="SH3b"/>
    <property type="match status" value="1"/>
</dbReference>
<feature type="signal peptide" evidence="1">
    <location>
        <begin position="1"/>
        <end position="34"/>
    </location>
</feature>
<feature type="chain" id="PRO_5039201555" description="SH3b domain-containing protein" evidence="1">
    <location>
        <begin position="35"/>
        <end position="343"/>
    </location>
</feature>
<dbReference type="SUPFAM" id="SSF88713">
    <property type="entry name" value="Glycoside hydrolase/deacetylase"/>
    <property type="match status" value="1"/>
</dbReference>
<evidence type="ECO:0000259" key="2">
    <source>
        <dbReference type="PROSITE" id="PS51781"/>
    </source>
</evidence>
<evidence type="ECO:0000313" key="3">
    <source>
        <dbReference type="EMBL" id="GER23141.1"/>
    </source>
</evidence>
<comment type="caution">
    <text evidence="3">The sequence shown here is derived from an EMBL/GenBank/DDBJ whole genome shotgun (WGS) entry which is preliminary data.</text>
</comment>
<dbReference type="CDD" id="cd10917">
    <property type="entry name" value="CE4_NodB_like_6s_7s"/>
    <property type="match status" value="1"/>
</dbReference>
<dbReference type="InterPro" id="IPR002509">
    <property type="entry name" value="NODB_dom"/>
</dbReference>
<dbReference type="GO" id="GO:0005975">
    <property type="term" value="P:carbohydrate metabolic process"/>
    <property type="evidence" value="ECO:0007669"/>
    <property type="project" value="InterPro"/>
</dbReference>
<evidence type="ECO:0000256" key="1">
    <source>
        <dbReference type="SAM" id="SignalP"/>
    </source>
</evidence>
<protein>
    <recommendedName>
        <fullName evidence="2">SH3b domain-containing protein</fullName>
    </recommendedName>
</protein>
<dbReference type="EMBL" id="BKDJ01000007">
    <property type="protein sequence ID" value="GER23141.1"/>
    <property type="molecule type" value="Genomic_DNA"/>
</dbReference>
<gene>
    <name evidence="3" type="ORF">NCCP1664_16370</name>
</gene>
<dbReference type="InterPro" id="IPR011330">
    <property type="entry name" value="Glyco_hydro/deAcase_b/a-brl"/>
</dbReference>
<dbReference type="AlphaFoldDB" id="A0A5A7NTR3"/>
<keyword evidence="4" id="KW-1185">Reference proteome</keyword>
<name>A0A5A7NTR3_9MICC</name>
<dbReference type="Gene3D" id="2.30.30.40">
    <property type="entry name" value="SH3 Domains"/>
    <property type="match status" value="1"/>
</dbReference>
<dbReference type="InterPro" id="IPR003646">
    <property type="entry name" value="SH3-like_bac-type"/>
</dbReference>
<keyword evidence="1" id="KW-0732">Signal</keyword>
<reference evidence="3 4" key="1">
    <citation type="submission" date="2019-09" db="EMBL/GenBank/DDBJ databases">
        <title>Arthrobacter zafarii sp. nov., a moderately thermotolerant and halotolerant actinobacterium isolated from Cholistan desert soil of Pakistan.</title>
        <authorList>
            <person name="Amin A."/>
            <person name="Ahmed I."/>
            <person name="Khalid N."/>
            <person name="Schumann P."/>
            <person name="Busse H.J."/>
            <person name="Khan I.U."/>
            <person name="Li S."/>
            <person name="Li W.J."/>
        </authorList>
    </citation>
    <scope>NUCLEOTIDE SEQUENCE [LARGE SCALE GENOMIC DNA]</scope>
    <source>
        <strain evidence="3 4">NCCP-1664</strain>
    </source>
</reference>
<dbReference type="Pfam" id="PF08239">
    <property type="entry name" value="SH3_3"/>
    <property type="match status" value="1"/>
</dbReference>